<dbReference type="CDD" id="cd02870">
    <property type="entry name" value="PseudoU_synth_RsuA_like"/>
    <property type="match status" value="1"/>
</dbReference>
<dbReference type="InterPro" id="IPR020094">
    <property type="entry name" value="TruA/RsuA/RluB/E/F_N"/>
</dbReference>
<keyword evidence="7" id="KW-1185">Reference proteome</keyword>
<dbReference type="EMBL" id="JAJEPX010000034">
    <property type="protein sequence ID" value="MCC2177448.1"/>
    <property type="molecule type" value="Genomic_DNA"/>
</dbReference>
<dbReference type="Gene3D" id="3.30.70.580">
    <property type="entry name" value="Pseudouridine synthase I, catalytic domain, N-terminal subdomain"/>
    <property type="match status" value="1"/>
</dbReference>
<dbReference type="Proteomes" id="UP001298753">
    <property type="component" value="Unassembled WGS sequence"/>
</dbReference>
<organism evidence="6 7">
    <name type="scientific">Agathobaculum butyriciproducens</name>
    <dbReference type="NCBI Taxonomy" id="1628085"/>
    <lineage>
        <taxon>Bacteria</taxon>
        <taxon>Bacillati</taxon>
        <taxon>Bacillota</taxon>
        <taxon>Clostridia</taxon>
        <taxon>Eubacteriales</taxon>
        <taxon>Butyricicoccaceae</taxon>
        <taxon>Agathobaculum</taxon>
    </lineage>
</organism>
<dbReference type="InterPro" id="IPR050343">
    <property type="entry name" value="RsuA_PseudoU_synthase"/>
</dbReference>
<proteinExistence type="inferred from homology"/>
<dbReference type="InterPro" id="IPR006145">
    <property type="entry name" value="PsdUridine_synth_RsuA/RluA"/>
</dbReference>
<comment type="similarity">
    <text evidence="1 4">Belongs to the pseudouridine synthase RsuA family.</text>
</comment>
<protein>
    <recommendedName>
        <fullName evidence="4">Pseudouridine synthase</fullName>
        <ecNumber evidence="4">5.4.99.-</ecNumber>
    </recommendedName>
</protein>
<dbReference type="InterPro" id="IPR036986">
    <property type="entry name" value="S4_RNA-bd_sf"/>
</dbReference>
<keyword evidence="3" id="KW-0694">RNA-binding</keyword>
<evidence type="ECO:0000256" key="2">
    <source>
        <dbReference type="ARBA" id="ARBA00023235"/>
    </source>
</evidence>
<dbReference type="InterPro" id="IPR042092">
    <property type="entry name" value="PsdUridine_s_RsuA/RluB/E/F_cat"/>
</dbReference>
<dbReference type="SMART" id="SM00363">
    <property type="entry name" value="S4"/>
    <property type="match status" value="1"/>
</dbReference>
<dbReference type="Gene3D" id="3.30.70.1560">
    <property type="entry name" value="Alpha-L RNA-binding motif"/>
    <property type="match status" value="1"/>
</dbReference>
<evidence type="ECO:0000256" key="4">
    <source>
        <dbReference type="RuleBase" id="RU003887"/>
    </source>
</evidence>
<accession>A0AAW4W224</accession>
<dbReference type="InterPro" id="IPR020103">
    <property type="entry name" value="PsdUridine_synth_cat_dom_sf"/>
</dbReference>
<comment type="caution">
    <text evidence="6">The sequence shown here is derived from an EMBL/GenBank/DDBJ whole genome shotgun (WGS) entry which is preliminary data.</text>
</comment>
<dbReference type="PANTHER" id="PTHR47683:SF2">
    <property type="entry name" value="RNA-BINDING S4 DOMAIN-CONTAINING PROTEIN"/>
    <property type="match status" value="1"/>
</dbReference>
<dbReference type="RefSeq" id="WP_227600992.1">
    <property type="nucleotide sequence ID" value="NZ_JAJEPX010000034.1"/>
</dbReference>
<reference evidence="6 7" key="1">
    <citation type="submission" date="2021-10" db="EMBL/GenBank/DDBJ databases">
        <title>Anaerobic single-cell dispensing facilitates the cultivation of human gut bacteria.</title>
        <authorList>
            <person name="Afrizal A."/>
        </authorList>
    </citation>
    <scope>NUCLEOTIDE SEQUENCE [LARGE SCALE GENOMIC DNA]</scope>
    <source>
        <strain evidence="6 7">CLA-AA-H270</strain>
    </source>
</reference>
<evidence type="ECO:0000256" key="3">
    <source>
        <dbReference type="PROSITE-ProRule" id="PRU00182"/>
    </source>
</evidence>
<name>A0AAW4W224_9FIRM</name>
<dbReference type="EC" id="5.4.99.-" evidence="4"/>
<dbReference type="FunFam" id="3.10.290.10:FF:000003">
    <property type="entry name" value="Pseudouridine synthase"/>
    <property type="match status" value="1"/>
</dbReference>
<dbReference type="GeneID" id="98661056"/>
<dbReference type="SUPFAM" id="SSF55174">
    <property type="entry name" value="Alpha-L RNA-binding motif"/>
    <property type="match status" value="1"/>
</dbReference>
<dbReference type="GO" id="GO:0003723">
    <property type="term" value="F:RNA binding"/>
    <property type="evidence" value="ECO:0007669"/>
    <property type="project" value="UniProtKB-KW"/>
</dbReference>
<dbReference type="SUPFAM" id="SSF55120">
    <property type="entry name" value="Pseudouridine synthase"/>
    <property type="match status" value="1"/>
</dbReference>
<dbReference type="InterPro" id="IPR000748">
    <property type="entry name" value="PsdUridine_synth_RsuA/RluB/E/F"/>
</dbReference>
<evidence type="ECO:0000256" key="1">
    <source>
        <dbReference type="ARBA" id="ARBA00008348"/>
    </source>
</evidence>
<dbReference type="PROSITE" id="PS50889">
    <property type="entry name" value="S4"/>
    <property type="match status" value="1"/>
</dbReference>
<dbReference type="AlphaFoldDB" id="A0AAW4W224"/>
<dbReference type="InterPro" id="IPR018496">
    <property type="entry name" value="PsdUridine_synth_RsuA/RluB_CS"/>
</dbReference>
<gene>
    <name evidence="6" type="ORF">LKD22_09980</name>
</gene>
<dbReference type="Pfam" id="PF00849">
    <property type="entry name" value="PseudoU_synth_2"/>
    <property type="match status" value="1"/>
</dbReference>
<dbReference type="InterPro" id="IPR002942">
    <property type="entry name" value="S4_RNA-bd"/>
</dbReference>
<dbReference type="PROSITE" id="PS01149">
    <property type="entry name" value="PSI_RSU"/>
    <property type="match status" value="1"/>
</dbReference>
<dbReference type="Gene3D" id="3.10.290.10">
    <property type="entry name" value="RNA-binding S4 domain"/>
    <property type="match status" value="1"/>
</dbReference>
<dbReference type="GO" id="GO:0120159">
    <property type="term" value="F:rRNA pseudouridine synthase activity"/>
    <property type="evidence" value="ECO:0007669"/>
    <property type="project" value="UniProtKB-ARBA"/>
</dbReference>
<dbReference type="CDD" id="cd00165">
    <property type="entry name" value="S4"/>
    <property type="match status" value="1"/>
</dbReference>
<dbReference type="NCBIfam" id="TIGR00093">
    <property type="entry name" value="pseudouridine synthase"/>
    <property type="match status" value="1"/>
</dbReference>
<evidence type="ECO:0000313" key="6">
    <source>
        <dbReference type="EMBL" id="MCC2177448.1"/>
    </source>
</evidence>
<sequence>MEERLQKLLAQAGLCSRREAERWIDDGRVTVNGKKASVGDKADPRRDKIFVDGKPIGGAEEKVYLMLYKPRGYVTTMKDEHGRKTVADLVRGCGARVVPVGRLDYNSEGLLLLTNDGDLLNALTHPRHEVEKHYEVRVRGNLDNISKLAEPMEIDGYSIRPATVVTIDRDEISAKLRLTIHEGRNRQIRKMCEKCGLEVRRLKRVAMGTMPLDPHLKSGAWRELTNDEIAYLQDIAADVQDGAIPHN</sequence>
<evidence type="ECO:0000259" key="5">
    <source>
        <dbReference type="SMART" id="SM00363"/>
    </source>
</evidence>
<dbReference type="GO" id="GO:0000455">
    <property type="term" value="P:enzyme-directed rRNA pseudouridine synthesis"/>
    <property type="evidence" value="ECO:0007669"/>
    <property type="project" value="UniProtKB-ARBA"/>
</dbReference>
<evidence type="ECO:0000313" key="7">
    <source>
        <dbReference type="Proteomes" id="UP001298753"/>
    </source>
</evidence>
<keyword evidence="2 4" id="KW-0413">Isomerase</keyword>
<dbReference type="PANTHER" id="PTHR47683">
    <property type="entry name" value="PSEUDOURIDINE SYNTHASE FAMILY PROTEIN-RELATED"/>
    <property type="match status" value="1"/>
</dbReference>
<dbReference type="Pfam" id="PF01479">
    <property type="entry name" value="S4"/>
    <property type="match status" value="1"/>
</dbReference>
<feature type="domain" description="RNA-binding S4" evidence="5">
    <location>
        <begin position="3"/>
        <end position="62"/>
    </location>
</feature>